<organism evidence="2 3">
    <name type="scientific">Ligilactobacillus hayakitensis DSM 18933 = JCM 14209</name>
    <dbReference type="NCBI Taxonomy" id="1423755"/>
    <lineage>
        <taxon>Bacteria</taxon>
        <taxon>Bacillati</taxon>
        <taxon>Bacillota</taxon>
        <taxon>Bacilli</taxon>
        <taxon>Lactobacillales</taxon>
        <taxon>Lactobacillaceae</taxon>
        <taxon>Ligilactobacillus</taxon>
    </lineage>
</organism>
<dbReference type="Gene3D" id="3.60.15.10">
    <property type="entry name" value="Ribonuclease Z/Hydroxyacylglutathione hydrolase-like"/>
    <property type="match status" value="1"/>
</dbReference>
<protein>
    <submittedName>
        <fullName evidence="2">Zn-dependent hydrolase (Beta-lactamase superfamily)</fullName>
    </submittedName>
</protein>
<feature type="domain" description="Metallo-beta-lactamase" evidence="1">
    <location>
        <begin position="40"/>
        <end position="220"/>
    </location>
</feature>
<comment type="caution">
    <text evidence="2">The sequence shown here is derived from an EMBL/GenBank/DDBJ whole genome shotgun (WGS) entry which is preliminary data.</text>
</comment>
<reference evidence="2 3" key="1">
    <citation type="journal article" date="2015" name="Genome Announc.">
        <title>Expanding the biotechnology potential of lactobacilli through comparative genomics of 213 strains and associated genera.</title>
        <authorList>
            <person name="Sun Z."/>
            <person name="Harris H.M."/>
            <person name="McCann A."/>
            <person name="Guo C."/>
            <person name="Argimon S."/>
            <person name="Zhang W."/>
            <person name="Yang X."/>
            <person name="Jeffery I.B."/>
            <person name="Cooney J.C."/>
            <person name="Kagawa T.F."/>
            <person name="Liu W."/>
            <person name="Song Y."/>
            <person name="Salvetti E."/>
            <person name="Wrobel A."/>
            <person name="Rasinkangas P."/>
            <person name="Parkhill J."/>
            <person name="Rea M.C."/>
            <person name="O'Sullivan O."/>
            <person name="Ritari J."/>
            <person name="Douillard F.P."/>
            <person name="Paul Ross R."/>
            <person name="Yang R."/>
            <person name="Briner A.E."/>
            <person name="Felis G.E."/>
            <person name="de Vos W.M."/>
            <person name="Barrangou R."/>
            <person name="Klaenhammer T.R."/>
            <person name="Caufield P.W."/>
            <person name="Cui Y."/>
            <person name="Zhang H."/>
            <person name="O'Toole P.W."/>
        </authorList>
    </citation>
    <scope>NUCLEOTIDE SEQUENCE [LARGE SCALE GENOMIC DNA]</scope>
    <source>
        <strain evidence="2 3">DSM 18933</strain>
    </source>
</reference>
<dbReference type="PANTHER" id="PTHR47619">
    <property type="entry name" value="METALLO-HYDROLASE YYCJ-RELATED"/>
    <property type="match status" value="1"/>
</dbReference>
<gene>
    <name evidence="2" type="ORF">FC40_GL001404</name>
</gene>
<dbReference type="InterPro" id="IPR052533">
    <property type="entry name" value="WalJ/YycJ-like"/>
</dbReference>
<dbReference type="AlphaFoldDB" id="A0A0R1WQ06"/>
<dbReference type="GO" id="GO:0016787">
    <property type="term" value="F:hydrolase activity"/>
    <property type="evidence" value="ECO:0007669"/>
    <property type="project" value="UniProtKB-KW"/>
</dbReference>
<dbReference type="PANTHER" id="PTHR47619:SF1">
    <property type="entry name" value="EXODEOXYRIBONUCLEASE WALJ"/>
    <property type="match status" value="1"/>
</dbReference>
<name>A0A0R1WQ06_9LACO</name>
<dbReference type="InterPro" id="IPR001279">
    <property type="entry name" value="Metallo-B-lactamas"/>
</dbReference>
<evidence type="ECO:0000313" key="3">
    <source>
        <dbReference type="Proteomes" id="UP000051054"/>
    </source>
</evidence>
<dbReference type="eggNOG" id="COG1235">
    <property type="taxonomic scope" value="Bacteria"/>
</dbReference>
<dbReference type="InterPro" id="IPR036866">
    <property type="entry name" value="RibonucZ/Hydroxyglut_hydro"/>
</dbReference>
<dbReference type="Pfam" id="PF12706">
    <property type="entry name" value="Lactamase_B_2"/>
    <property type="match status" value="1"/>
</dbReference>
<dbReference type="InterPro" id="IPR058121">
    <property type="entry name" value="WalJ/YycJ"/>
</dbReference>
<keyword evidence="2" id="KW-0378">Hydrolase</keyword>
<sequence length="291" mass="32632">MFKLKDLFGKISLRFLSEEIFKVTVKKDNMQISILASGSSGNTTYIETPQRKILVDAGLSGIRIERLMNSIGKTLKDVDSILVSHEHIDHVQGVGVLARRYGMDIYANQKTWDAMNKRIGKVDNAQKYLFEPGQTLSLGDIDIESFNVSHDAANPQFYQFHHKDKAFAIVTDTGYIDDKVAGVIKDADAYLFECNHDIDMLRVGPYPWALKQRILGEKGHLSNEDGAQALMDVLGNRTKKIYLGHLSQENNVKELAHLTVEQLMAANDFAVGNDFEIMDTDPKKATNILTL</sequence>
<proteinExistence type="predicted"/>
<accession>A0A0R1WQ06</accession>
<dbReference type="SUPFAM" id="SSF56281">
    <property type="entry name" value="Metallo-hydrolase/oxidoreductase"/>
    <property type="match status" value="1"/>
</dbReference>
<evidence type="ECO:0000313" key="2">
    <source>
        <dbReference type="EMBL" id="KRM19713.1"/>
    </source>
</evidence>
<dbReference type="Proteomes" id="UP000051054">
    <property type="component" value="Unassembled WGS sequence"/>
</dbReference>
<dbReference type="CDD" id="cd07733">
    <property type="entry name" value="YycJ-like_MBL-fold"/>
    <property type="match status" value="1"/>
</dbReference>
<dbReference type="STRING" id="1423755.FC40_GL001404"/>
<keyword evidence="3" id="KW-1185">Reference proteome</keyword>
<dbReference type="EMBL" id="AZGD01000034">
    <property type="protein sequence ID" value="KRM19713.1"/>
    <property type="molecule type" value="Genomic_DNA"/>
</dbReference>
<dbReference type="PATRIC" id="fig|1423755.3.peg.1491"/>
<evidence type="ECO:0000259" key="1">
    <source>
        <dbReference type="SMART" id="SM00849"/>
    </source>
</evidence>
<dbReference type="SMART" id="SM00849">
    <property type="entry name" value="Lactamase_B"/>
    <property type="match status" value="1"/>
</dbReference>